<evidence type="ECO:0008006" key="4">
    <source>
        <dbReference type="Google" id="ProtNLM"/>
    </source>
</evidence>
<organism evidence="2 3">
    <name type="scientific">Candidatus Collierbacteria bacterium RIFOXYA2_FULL_46_10</name>
    <dbReference type="NCBI Taxonomy" id="1817726"/>
    <lineage>
        <taxon>Bacteria</taxon>
        <taxon>Candidatus Collieribacteriota</taxon>
    </lineage>
</organism>
<gene>
    <name evidence="2" type="ORF">A2228_02710</name>
</gene>
<evidence type="ECO:0000313" key="2">
    <source>
        <dbReference type="EMBL" id="OGD74400.1"/>
    </source>
</evidence>
<keyword evidence="1" id="KW-0812">Transmembrane</keyword>
<feature type="transmembrane region" description="Helical" evidence="1">
    <location>
        <begin position="214"/>
        <end position="235"/>
    </location>
</feature>
<dbReference type="SUPFAM" id="SSF101898">
    <property type="entry name" value="NHL repeat"/>
    <property type="match status" value="1"/>
</dbReference>
<comment type="caution">
    <text evidence="2">The sequence shown here is derived from an EMBL/GenBank/DDBJ whole genome shotgun (WGS) entry which is preliminary data.</text>
</comment>
<evidence type="ECO:0000313" key="3">
    <source>
        <dbReference type="Proteomes" id="UP000176191"/>
    </source>
</evidence>
<reference evidence="2 3" key="1">
    <citation type="journal article" date="2016" name="Nat. Commun.">
        <title>Thousands of microbial genomes shed light on interconnected biogeochemical processes in an aquifer system.</title>
        <authorList>
            <person name="Anantharaman K."/>
            <person name="Brown C.T."/>
            <person name="Hug L.A."/>
            <person name="Sharon I."/>
            <person name="Castelle C.J."/>
            <person name="Probst A.J."/>
            <person name="Thomas B.C."/>
            <person name="Singh A."/>
            <person name="Wilkins M.J."/>
            <person name="Karaoz U."/>
            <person name="Brodie E.L."/>
            <person name="Williams K.H."/>
            <person name="Hubbard S.S."/>
            <person name="Banfield J.F."/>
        </authorList>
    </citation>
    <scope>NUCLEOTIDE SEQUENCE [LARGE SCALE GENOMIC DNA]</scope>
</reference>
<sequence>MNKIKTSTVVGTPTLDCWSQAQFFSSERGGVGIVVQVERKEGGELIDLVSIGSSIVEGAKEEMVTEEGVISGMGEGIKASLAMIKIEDERVKITGNGEIETYLVRGGKLAKLGEATELERGIVGKLIEGDTLIVMTMGVKELVGEEKLQELCRGGEEAAEAIAPQLHGKEDSSRAAGLMISYEREEKSGIGVIMARLTERPIRVRGWSEGPQKLNVGLAVFALIFLIIMVGLGLWKRQVKVRQEAYSAVKEQVEQQIGEARSVADLNPGRAEDLLNQAGEAAQGYTESQRREQEKTKGAELVRTVNEAKESIFKVNKTALTKTIELSVLASGLSSKTMMVDSVGTAMFPDTNNNRVVAMNIDDKSRIVIETGEIGKVKSLAVFDKKIYGLVDSGVAELNQDETKNKIVIEPDELWGNVVQVESYAGNLYLLDLGTSEIWKYPVITDGFGTRKRWLGPGIALDLSKVVQMRVTGDVWIITKSGKLERYSRGVPVKFTLEGVPGGEILDDPTALWVGETAVYIVEKGKARMIVLGLDGKYQAQYLNEELTKATDLVVYKNKAYVLIENEVKEFGL</sequence>
<keyword evidence="1" id="KW-0472">Membrane</keyword>
<dbReference type="Proteomes" id="UP000176191">
    <property type="component" value="Unassembled WGS sequence"/>
</dbReference>
<protein>
    <recommendedName>
        <fullName evidence="4">PPM-type phosphatase domain-containing protein</fullName>
    </recommendedName>
</protein>
<proteinExistence type="predicted"/>
<keyword evidence="1" id="KW-1133">Transmembrane helix</keyword>
<dbReference type="AlphaFoldDB" id="A0A1F5F465"/>
<dbReference type="Gene3D" id="2.120.10.30">
    <property type="entry name" value="TolB, C-terminal domain"/>
    <property type="match status" value="1"/>
</dbReference>
<dbReference type="EMBL" id="MFAK01000036">
    <property type="protein sequence ID" value="OGD74400.1"/>
    <property type="molecule type" value="Genomic_DNA"/>
</dbReference>
<dbReference type="InterPro" id="IPR011042">
    <property type="entry name" value="6-blade_b-propeller_TolB-like"/>
</dbReference>
<accession>A0A1F5F465</accession>
<name>A0A1F5F465_9BACT</name>
<evidence type="ECO:0000256" key="1">
    <source>
        <dbReference type="SAM" id="Phobius"/>
    </source>
</evidence>